<feature type="transmembrane region" description="Helical" evidence="8">
    <location>
        <begin position="154"/>
        <end position="172"/>
    </location>
</feature>
<evidence type="ECO:0000256" key="1">
    <source>
        <dbReference type="ARBA" id="ARBA00004651"/>
    </source>
</evidence>
<feature type="compositionally biased region" description="Low complexity" evidence="7">
    <location>
        <begin position="1"/>
        <end position="12"/>
    </location>
</feature>
<dbReference type="Gene3D" id="1.20.144.10">
    <property type="entry name" value="Phosphatidic acid phosphatase type 2/haloperoxidase"/>
    <property type="match status" value="1"/>
</dbReference>
<name>A0A233SHA2_STRDA</name>
<proteinExistence type="predicted"/>
<keyword evidence="6 8" id="KW-0472">Membrane</keyword>
<reference evidence="10 11" key="1">
    <citation type="submission" date="2016-07" db="EMBL/GenBank/DDBJ databases">
        <title>Draft genome of Streptomyces diastatochromogenes.</title>
        <authorList>
            <person name="Podduturi R."/>
            <person name="Lukassen M.B."/>
            <person name="Clausen N."/>
            <person name="Nielsen J.L."/>
            <person name="Jorgensen N.O."/>
        </authorList>
    </citation>
    <scope>NUCLEOTIDE SEQUENCE [LARGE SCALE GENOMIC DNA]</scope>
    <source>
        <strain evidence="10 11">DSM 40608</strain>
    </source>
</reference>
<protein>
    <recommendedName>
        <fullName evidence="9">Phosphatidic acid phosphatase type 2/haloperoxidase domain-containing protein</fullName>
    </recommendedName>
</protein>
<feature type="transmembrane region" description="Helical" evidence="8">
    <location>
        <begin position="112"/>
        <end position="134"/>
    </location>
</feature>
<feature type="domain" description="Phosphatidic acid phosphatase type 2/haloperoxidase" evidence="9">
    <location>
        <begin position="111"/>
        <end position="220"/>
    </location>
</feature>
<dbReference type="PANTHER" id="PTHR14969:SF62">
    <property type="entry name" value="DECAPRENYLPHOSPHORYL-5-PHOSPHORIBOSE PHOSPHATASE RV3807C-RELATED"/>
    <property type="match status" value="1"/>
</dbReference>
<dbReference type="Proteomes" id="UP000215483">
    <property type="component" value="Unassembled WGS sequence"/>
</dbReference>
<evidence type="ECO:0000256" key="5">
    <source>
        <dbReference type="ARBA" id="ARBA00022989"/>
    </source>
</evidence>
<feature type="transmembrane region" description="Helical" evidence="8">
    <location>
        <begin position="31"/>
        <end position="50"/>
    </location>
</feature>
<evidence type="ECO:0000256" key="8">
    <source>
        <dbReference type="SAM" id="Phobius"/>
    </source>
</evidence>
<dbReference type="InterPro" id="IPR036938">
    <property type="entry name" value="PAP2/HPO_sf"/>
</dbReference>
<organism evidence="10 11">
    <name type="scientific">Streptomyces diastatochromogenes</name>
    <dbReference type="NCBI Taxonomy" id="42236"/>
    <lineage>
        <taxon>Bacteria</taxon>
        <taxon>Bacillati</taxon>
        <taxon>Actinomycetota</taxon>
        <taxon>Actinomycetes</taxon>
        <taxon>Kitasatosporales</taxon>
        <taxon>Streptomycetaceae</taxon>
        <taxon>Streptomyces</taxon>
    </lineage>
</organism>
<dbReference type="Pfam" id="PF01569">
    <property type="entry name" value="PAP2"/>
    <property type="match status" value="1"/>
</dbReference>
<evidence type="ECO:0000313" key="11">
    <source>
        <dbReference type="Proteomes" id="UP000215483"/>
    </source>
</evidence>
<keyword evidence="4" id="KW-0378">Hydrolase</keyword>
<keyword evidence="3 8" id="KW-0812">Transmembrane</keyword>
<evidence type="ECO:0000313" key="10">
    <source>
        <dbReference type="EMBL" id="OXY95030.1"/>
    </source>
</evidence>
<evidence type="ECO:0000256" key="2">
    <source>
        <dbReference type="ARBA" id="ARBA00022475"/>
    </source>
</evidence>
<feature type="transmembrane region" description="Helical" evidence="8">
    <location>
        <begin position="179"/>
        <end position="199"/>
    </location>
</feature>
<feature type="region of interest" description="Disordered" evidence="7">
    <location>
        <begin position="1"/>
        <end position="22"/>
    </location>
</feature>
<accession>A0A233SHA2</accession>
<evidence type="ECO:0000256" key="3">
    <source>
        <dbReference type="ARBA" id="ARBA00022692"/>
    </source>
</evidence>
<feature type="transmembrane region" description="Helical" evidence="8">
    <location>
        <begin position="83"/>
        <end position="105"/>
    </location>
</feature>
<dbReference type="GO" id="GO:0016787">
    <property type="term" value="F:hydrolase activity"/>
    <property type="evidence" value="ECO:0007669"/>
    <property type="project" value="UniProtKB-KW"/>
</dbReference>
<dbReference type="GO" id="GO:0005886">
    <property type="term" value="C:plasma membrane"/>
    <property type="evidence" value="ECO:0007669"/>
    <property type="project" value="UniProtKB-SubCell"/>
</dbReference>
<sequence length="248" mass="26355">MTTTPAAELAAPAPIPPGHHRLSAPPARSGTLKLGVFFLLVTTACAAAVLTRPARPVFQSVDDAWSRWMGGPHGGPCAAVASVLNWLGGPLGAVIPVGLLLVLAIGRRWWSLLFLLTTYGVGDMAVVHILKFWVDRPRPAHPLVRVDHGSFPSGHSAGTALLVVVVGVLFVPAARRRGWWAFGIAVTVAMMWSRTWLHAHWLSDTVAGATTGAGTALVLWWLFTPFLSREADASPVRGTVGRPAGHED</sequence>
<keyword evidence="2" id="KW-1003">Cell membrane</keyword>
<keyword evidence="5 8" id="KW-1133">Transmembrane helix</keyword>
<evidence type="ECO:0000256" key="4">
    <source>
        <dbReference type="ARBA" id="ARBA00022801"/>
    </source>
</evidence>
<dbReference type="PANTHER" id="PTHR14969">
    <property type="entry name" value="SPHINGOSINE-1-PHOSPHATE PHOSPHOHYDROLASE"/>
    <property type="match status" value="1"/>
</dbReference>
<keyword evidence="11" id="KW-1185">Reference proteome</keyword>
<feature type="transmembrane region" description="Helical" evidence="8">
    <location>
        <begin position="205"/>
        <end position="223"/>
    </location>
</feature>
<evidence type="ECO:0000256" key="7">
    <source>
        <dbReference type="SAM" id="MobiDB-lite"/>
    </source>
</evidence>
<dbReference type="RefSeq" id="WP_094217669.1">
    <property type="nucleotide sequence ID" value="NZ_MCGQ01000014.1"/>
</dbReference>
<dbReference type="InterPro" id="IPR000326">
    <property type="entry name" value="PAP2/HPO"/>
</dbReference>
<comment type="caution">
    <text evidence="10">The sequence shown here is derived from an EMBL/GenBank/DDBJ whole genome shotgun (WGS) entry which is preliminary data.</text>
</comment>
<evidence type="ECO:0000256" key="6">
    <source>
        <dbReference type="ARBA" id="ARBA00023136"/>
    </source>
</evidence>
<dbReference type="EMBL" id="MCGQ01000014">
    <property type="protein sequence ID" value="OXY95030.1"/>
    <property type="molecule type" value="Genomic_DNA"/>
</dbReference>
<dbReference type="OrthoDB" id="5289372at2"/>
<dbReference type="AlphaFoldDB" id="A0A233SHA2"/>
<dbReference type="SUPFAM" id="SSF48317">
    <property type="entry name" value="Acid phosphatase/Vanadium-dependent haloperoxidase"/>
    <property type="match status" value="1"/>
</dbReference>
<gene>
    <name evidence="10" type="ORF">BEK98_18185</name>
</gene>
<comment type="subcellular location">
    <subcellularLocation>
        <location evidence="1">Cell membrane</location>
        <topology evidence="1">Multi-pass membrane protein</topology>
    </subcellularLocation>
</comment>
<dbReference type="SMART" id="SM00014">
    <property type="entry name" value="acidPPc"/>
    <property type="match status" value="1"/>
</dbReference>
<evidence type="ECO:0000259" key="9">
    <source>
        <dbReference type="SMART" id="SM00014"/>
    </source>
</evidence>